<dbReference type="InterPro" id="IPR021869">
    <property type="entry name" value="RNase_Zc3h12_NYN"/>
</dbReference>
<dbReference type="RefSeq" id="XP_001950229.2">
    <property type="nucleotide sequence ID" value="XM_001950194.4"/>
</dbReference>
<dbReference type="Pfam" id="PF11977">
    <property type="entry name" value="RNase_Zc3h12a"/>
    <property type="match status" value="1"/>
</dbReference>
<dbReference type="PANTHER" id="PTHR12876">
    <property type="entry name" value="N4BP1-RELATED"/>
    <property type="match status" value="1"/>
</dbReference>
<sequence>MMGKVKNRRKSLNSLKRMRRSVKNSKNLIVKEMISKTVAMNINEPNASAVDVIEDNNENSLSTDELNESIKTVSPKVTVSNITNDEIIDITNITGGDSTFENSPTVSYKNTALNINNDQIIDITDITITSNTDENVHKQFSSDTILFDVDDDDVQIIDVPTCVQNKSIELITISDDSDEENTSNQESIEKPNNFKSVHERLGIPTTSTVKSSYNSPLRNRKRKWAEENITKFNSLGDNLGGFIIDTQKISSNSQNFITLEKKPVKKFKPHISSISTTSRTNRKLRPIIIDGLNIGFAHGSGTFSGKGIELCIKFFTDLGHNDVIAFIPQHRQGPPGSESNTILNNLVKKGQICFTPSRKVQNTRMTCHDDRIILNYAHKCDGVVVSNDNYRDLYEESEAFKEIIENRQVMVTFVRDEIIVPEDQYNRRSTIRSLSDILCFPE</sequence>
<organism evidence="2 3">
    <name type="scientific">Acyrthosiphon pisum</name>
    <name type="common">Pea aphid</name>
    <dbReference type="NCBI Taxonomy" id="7029"/>
    <lineage>
        <taxon>Eukaryota</taxon>
        <taxon>Metazoa</taxon>
        <taxon>Ecdysozoa</taxon>
        <taxon>Arthropoda</taxon>
        <taxon>Hexapoda</taxon>
        <taxon>Insecta</taxon>
        <taxon>Pterygota</taxon>
        <taxon>Neoptera</taxon>
        <taxon>Paraneoptera</taxon>
        <taxon>Hemiptera</taxon>
        <taxon>Sternorrhyncha</taxon>
        <taxon>Aphidomorpha</taxon>
        <taxon>Aphidoidea</taxon>
        <taxon>Aphididae</taxon>
        <taxon>Macrosiphini</taxon>
        <taxon>Acyrthosiphon</taxon>
    </lineage>
</organism>
<dbReference type="EnsemblMetazoa" id="XM_001950194.5">
    <property type="protein sequence ID" value="XP_001950229.2"/>
    <property type="gene ID" value="LOC100166781"/>
</dbReference>
<accession>A0A8R2B9Q5</accession>
<dbReference type="CDD" id="cd18719">
    <property type="entry name" value="PIN_Zc3h12a-N4BP1-like"/>
    <property type="match status" value="1"/>
</dbReference>
<dbReference type="GO" id="GO:0036464">
    <property type="term" value="C:cytoplasmic ribonucleoprotein granule"/>
    <property type="evidence" value="ECO:0007669"/>
    <property type="project" value="TreeGrafter"/>
</dbReference>
<dbReference type="FunFam" id="3.40.50.11980:FF:000001">
    <property type="entry name" value="ZC3H12A isoform 1"/>
    <property type="match status" value="1"/>
</dbReference>
<reference evidence="2" key="2">
    <citation type="submission" date="2022-06" db="UniProtKB">
        <authorList>
            <consortium name="EnsemblMetazoa"/>
        </authorList>
    </citation>
    <scope>IDENTIFICATION</scope>
</reference>
<dbReference type="GeneID" id="100166781"/>
<feature type="domain" description="RNase NYN" evidence="1">
    <location>
        <begin position="284"/>
        <end position="429"/>
    </location>
</feature>
<dbReference type="EnsemblMetazoa" id="XM_008189512.3">
    <property type="protein sequence ID" value="XP_008187734.1"/>
    <property type="gene ID" value="LOC100166781"/>
</dbReference>
<evidence type="ECO:0000313" key="2">
    <source>
        <dbReference type="EnsemblMetazoa" id="XP_008187734.1"/>
    </source>
</evidence>
<proteinExistence type="predicted"/>
<protein>
    <recommendedName>
        <fullName evidence="1">RNase NYN domain-containing protein</fullName>
    </recommendedName>
</protein>
<dbReference type="KEGG" id="api:100166781"/>
<dbReference type="PANTHER" id="PTHR12876:SF35">
    <property type="entry name" value="LD08718P-RELATED"/>
    <property type="match status" value="1"/>
</dbReference>
<dbReference type="GO" id="GO:0005634">
    <property type="term" value="C:nucleus"/>
    <property type="evidence" value="ECO:0007669"/>
    <property type="project" value="TreeGrafter"/>
</dbReference>
<name>A0A8R2B9Q5_ACYPI</name>
<dbReference type="AlphaFoldDB" id="A0A8R2B9Q5"/>
<evidence type="ECO:0000259" key="1">
    <source>
        <dbReference type="Pfam" id="PF11977"/>
    </source>
</evidence>
<dbReference type="Gene3D" id="3.40.50.11980">
    <property type="match status" value="1"/>
</dbReference>
<reference evidence="3" key="1">
    <citation type="submission" date="2010-06" db="EMBL/GenBank/DDBJ databases">
        <authorList>
            <person name="Jiang H."/>
            <person name="Abraham K."/>
            <person name="Ali S."/>
            <person name="Alsbrooks S.L."/>
            <person name="Anim B.N."/>
            <person name="Anosike U.S."/>
            <person name="Attaway T."/>
            <person name="Bandaranaike D.P."/>
            <person name="Battles P.K."/>
            <person name="Bell S.N."/>
            <person name="Bell A.V."/>
            <person name="Beltran B."/>
            <person name="Bickham C."/>
            <person name="Bustamante Y."/>
            <person name="Caleb T."/>
            <person name="Canada A."/>
            <person name="Cardenas V."/>
            <person name="Carter K."/>
            <person name="Chacko J."/>
            <person name="Chandrabose M.N."/>
            <person name="Chavez D."/>
            <person name="Chavez A."/>
            <person name="Chen L."/>
            <person name="Chu H.-S."/>
            <person name="Claassen K.J."/>
            <person name="Cockrell R."/>
            <person name="Collins M."/>
            <person name="Cooper J.A."/>
            <person name="Cree A."/>
            <person name="Curry S.M."/>
            <person name="Da Y."/>
            <person name="Dao M.D."/>
            <person name="Das B."/>
            <person name="Davila M.-L."/>
            <person name="Davy-Carroll L."/>
            <person name="Denson S."/>
            <person name="Dinh H."/>
            <person name="Ebong V.E."/>
            <person name="Edwards J.R."/>
            <person name="Egan A."/>
            <person name="El-Daye J."/>
            <person name="Escobedo L."/>
            <person name="Fernandez S."/>
            <person name="Fernando P.R."/>
            <person name="Flagg N."/>
            <person name="Forbes L.D."/>
            <person name="Fowler R.G."/>
            <person name="Fu Q."/>
            <person name="Gabisi R.A."/>
            <person name="Ganer J."/>
            <person name="Garbino Pronczuk A."/>
            <person name="Garcia R.M."/>
            <person name="Garner T."/>
            <person name="Garrett T.E."/>
            <person name="Gonzalez D.A."/>
            <person name="Hamid H."/>
            <person name="Hawkins E.S."/>
            <person name="Hirani K."/>
            <person name="Hogues M.E."/>
            <person name="Hollins B."/>
            <person name="Hsiao C.-H."/>
            <person name="Jabil R."/>
            <person name="James M.L."/>
            <person name="Jhangiani S.N."/>
            <person name="Johnson B."/>
            <person name="Johnson Q."/>
            <person name="Joshi V."/>
            <person name="Kalu J.B."/>
            <person name="Kam C."/>
            <person name="Kashfia A."/>
            <person name="Keebler J."/>
            <person name="Kisamo H."/>
            <person name="Kovar C.L."/>
            <person name="Lago L.A."/>
            <person name="Lai C.-Y."/>
            <person name="Laidlaw J."/>
            <person name="Lara F."/>
            <person name="Le T.-K."/>
            <person name="Lee S.L."/>
            <person name="Legall F.H."/>
            <person name="Lemon S.J."/>
            <person name="Lewis L.R."/>
            <person name="Li B."/>
            <person name="Liu Y."/>
            <person name="Liu Y.-S."/>
            <person name="Lopez J."/>
            <person name="Lozado R.J."/>
            <person name="Lu J."/>
            <person name="Madu R.C."/>
            <person name="Maheshwari M."/>
            <person name="Maheshwari R."/>
            <person name="Malloy K."/>
            <person name="Martinez E."/>
            <person name="Mathew T."/>
            <person name="Mercado I.C."/>
            <person name="Mercado C."/>
            <person name="Meyer B."/>
            <person name="Montgomery K."/>
            <person name="Morgan M.B."/>
            <person name="Munidasa M."/>
            <person name="Nazareth L.V."/>
            <person name="Nelson J."/>
            <person name="Ng B.M."/>
            <person name="Nguyen N.B."/>
            <person name="Nguyen P.Q."/>
            <person name="Nguyen T."/>
            <person name="Obregon M."/>
            <person name="Okwuonu G.O."/>
            <person name="Onwere C.G."/>
            <person name="Orozco G."/>
            <person name="Parra A."/>
            <person name="Patel S."/>
            <person name="Patil S."/>
            <person name="Perez A."/>
            <person name="Perez Y."/>
            <person name="Pham C."/>
            <person name="Primus E.L."/>
            <person name="Pu L.-L."/>
            <person name="Puazo M."/>
            <person name="Qin X."/>
            <person name="Quiroz J.B."/>
            <person name="Reese J."/>
            <person name="Richards S."/>
            <person name="Rives C.M."/>
            <person name="Robberts R."/>
            <person name="Ruiz S.J."/>
            <person name="Ruiz M.J."/>
            <person name="Santibanez J."/>
            <person name="Schneider B.W."/>
            <person name="Sisson I."/>
            <person name="Smith M."/>
            <person name="Sodergren E."/>
            <person name="Song X.-Z."/>
            <person name="Song B.B."/>
            <person name="Summersgill H."/>
            <person name="Thelus R."/>
            <person name="Thornton R.D."/>
            <person name="Trejos Z.Y."/>
            <person name="Usmani K."/>
            <person name="Vattathil S."/>
            <person name="Villasana D."/>
            <person name="Walker D.L."/>
            <person name="Wang S."/>
            <person name="Wang K."/>
            <person name="White C.S."/>
            <person name="Williams A.C."/>
            <person name="Williamson J."/>
            <person name="Wilson K."/>
            <person name="Woghiren I.O."/>
            <person name="Woodworth J.R."/>
            <person name="Worley K.C."/>
            <person name="Wright R.A."/>
            <person name="Wu W."/>
            <person name="Young L."/>
            <person name="Zhang L."/>
            <person name="Zhang J."/>
            <person name="Zhu Y."/>
            <person name="Muzny D.M."/>
            <person name="Weinstock G."/>
            <person name="Gibbs R.A."/>
        </authorList>
    </citation>
    <scope>NUCLEOTIDE SEQUENCE [LARGE SCALE GENOMIC DNA]</scope>
    <source>
        <strain evidence="3">LSR1</strain>
    </source>
</reference>
<dbReference type="GO" id="GO:0004521">
    <property type="term" value="F:RNA endonuclease activity"/>
    <property type="evidence" value="ECO:0007669"/>
    <property type="project" value="TreeGrafter"/>
</dbReference>
<dbReference type="RefSeq" id="XP_008187734.1">
    <property type="nucleotide sequence ID" value="XM_008189512.2"/>
</dbReference>
<dbReference type="GO" id="GO:0003729">
    <property type="term" value="F:mRNA binding"/>
    <property type="evidence" value="ECO:0007669"/>
    <property type="project" value="TreeGrafter"/>
</dbReference>
<keyword evidence="3" id="KW-1185">Reference proteome</keyword>
<evidence type="ECO:0000313" key="3">
    <source>
        <dbReference type="Proteomes" id="UP000007819"/>
    </source>
</evidence>
<dbReference type="InterPro" id="IPR051101">
    <property type="entry name" value="ZC3H12/N4BP1_RNase_Reg"/>
</dbReference>
<dbReference type="Proteomes" id="UP000007819">
    <property type="component" value="Chromosome A1"/>
</dbReference>
<dbReference type="OrthoDB" id="392925at2759"/>